<dbReference type="Gene3D" id="1.10.760.10">
    <property type="entry name" value="Cytochrome c-like domain"/>
    <property type="match status" value="1"/>
</dbReference>
<keyword evidence="7" id="KW-0732">Signal</keyword>
<dbReference type="InterPro" id="IPR008168">
    <property type="entry name" value="Cyt_C_IC"/>
</dbReference>
<dbReference type="SUPFAM" id="SSF46626">
    <property type="entry name" value="Cytochrome c"/>
    <property type="match status" value="1"/>
</dbReference>
<evidence type="ECO:0000259" key="8">
    <source>
        <dbReference type="PROSITE" id="PS51007"/>
    </source>
</evidence>
<keyword evidence="3 6" id="KW-0479">Metal-binding</keyword>
<reference evidence="9 10" key="1">
    <citation type="submission" date="2024-04" db="EMBL/GenBank/DDBJ databases">
        <title>draft genome sequnece of Paenibacillus filicis.</title>
        <authorList>
            <person name="Kim D.-U."/>
        </authorList>
    </citation>
    <scope>NUCLEOTIDE SEQUENCE [LARGE SCALE GENOMIC DNA]</scope>
    <source>
        <strain evidence="9 10">KACC14197</strain>
    </source>
</reference>
<feature type="signal peptide" evidence="7">
    <location>
        <begin position="1"/>
        <end position="26"/>
    </location>
</feature>
<evidence type="ECO:0000256" key="4">
    <source>
        <dbReference type="ARBA" id="ARBA00022982"/>
    </source>
</evidence>
<protein>
    <submittedName>
        <fullName evidence="9">Cytochrome c</fullName>
    </submittedName>
</protein>
<dbReference type="PRINTS" id="PR00605">
    <property type="entry name" value="CYTCHROMECIC"/>
</dbReference>
<dbReference type="InterPro" id="IPR009056">
    <property type="entry name" value="Cyt_c-like_dom"/>
</dbReference>
<keyword evidence="1" id="KW-0813">Transport</keyword>
<dbReference type="PROSITE" id="PS51007">
    <property type="entry name" value="CYTC"/>
    <property type="match status" value="1"/>
</dbReference>
<evidence type="ECO:0000256" key="5">
    <source>
        <dbReference type="ARBA" id="ARBA00023004"/>
    </source>
</evidence>
<keyword evidence="2 6" id="KW-0349">Heme</keyword>
<evidence type="ECO:0000313" key="9">
    <source>
        <dbReference type="EMBL" id="MEK8131999.1"/>
    </source>
</evidence>
<dbReference type="RefSeq" id="WP_341419124.1">
    <property type="nucleotide sequence ID" value="NZ_JBBPCC010000025.1"/>
</dbReference>
<sequence>MKRSWMLVVGAVSLALALAGCGSKGAGGGEGQGQGTAAGTTNAQALYKSNCLACHGDQLQGGMGPKLQKVGAKLSAEQITAKVQNGGGGMPAYTSKLKPEEIQALAAWLAENK</sequence>
<evidence type="ECO:0000256" key="6">
    <source>
        <dbReference type="PROSITE-ProRule" id="PRU00433"/>
    </source>
</evidence>
<dbReference type="InterPro" id="IPR036909">
    <property type="entry name" value="Cyt_c-like_dom_sf"/>
</dbReference>
<organism evidence="9 10">
    <name type="scientific">Paenibacillus filicis</name>
    <dbReference type="NCBI Taxonomy" id="669464"/>
    <lineage>
        <taxon>Bacteria</taxon>
        <taxon>Bacillati</taxon>
        <taxon>Bacillota</taxon>
        <taxon>Bacilli</taxon>
        <taxon>Bacillales</taxon>
        <taxon>Paenibacillaceae</taxon>
        <taxon>Paenibacillus</taxon>
    </lineage>
</organism>
<dbReference type="PANTHER" id="PTHR37823:SF4">
    <property type="entry name" value="MENAQUINOL-CYTOCHROME C REDUCTASE CYTOCHROME B_C SUBUNIT"/>
    <property type="match status" value="1"/>
</dbReference>
<gene>
    <name evidence="9" type="ORF">WMW72_29230</name>
</gene>
<evidence type="ECO:0000256" key="2">
    <source>
        <dbReference type="ARBA" id="ARBA00022617"/>
    </source>
</evidence>
<keyword evidence="5 6" id="KW-0408">Iron</keyword>
<comment type="caution">
    <text evidence="9">The sequence shown here is derived from an EMBL/GenBank/DDBJ whole genome shotgun (WGS) entry which is preliminary data.</text>
</comment>
<dbReference type="InterPro" id="IPR051811">
    <property type="entry name" value="Cytochrome_c550/c551-like"/>
</dbReference>
<feature type="chain" id="PRO_5046434861" evidence="7">
    <location>
        <begin position="27"/>
        <end position="113"/>
    </location>
</feature>
<dbReference type="PIRSF" id="PIRSF000025">
    <property type="entry name" value="Cytc_Bsub_c550"/>
    <property type="match status" value="1"/>
</dbReference>
<accession>A0ABU9DTH7</accession>
<feature type="domain" description="Cytochrome c" evidence="8">
    <location>
        <begin position="38"/>
        <end position="113"/>
    </location>
</feature>
<keyword evidence="4" id="KW-0249">Electron transport</keyword>
<dbReference type="Pfam" id="PF13442">
    <property type="entry name" value="Cytochrome_CBB3"/>
    <property type="match status" value="1"/>
</dbReference>
<evidence type="ECO:0000313" key="10">
    <source>
        <dbReference type="Proteomes" id="UP001469365"/>
    </source>
</evidence>
<evidence type="ECO:0000256" key="7">
    <source>
        <dbReference type="SAM" id="SignalP"/>
    </source>
</evidence>
<proteinExistence type="predicted"/>
<dbReference type="Proteomes" id="UP001469365">
    <property type="component" value="Unassembled WGS sequence"/>
</dbReference>
<dbReference type="EMBL" id="JBBPCC010000025">
    <property type="protein sequence ID" value="MEK8131999.1"/>
    <property type="molecule type" value="Genomic_DNA"/>
</dbReference>
<keyword evidence="10" id="KW-1185">Reference proteome</keyword>
<name>A0ABU9DTH7_9BACL</name>
<dbReference type="PROSITE" id="PS51257">
    <property type="entry name" value="PROKAR_LIPOPROTEIN"/>
    <property type="match status" value="1"/>
</dbReference>
<evidence type="ECO:0000256" key="3">
    <source>
        <dbReference type="ARBA" id="ARBA00022723"/>
    </source>
</evidence>
<dbReference type="PANTHER" id="PTHR37823">
    <property type="entry name" value="CYTOCHROME C-553-LIKE"/>
    <property type="match status" value="1"/>
</dbReference>
<evidence type="ECO:0000256" key="1">
    <source>
        <dbReference type="ARBA" id="ARBA00022448"/>
    </source>
</evidence>
<dbReference type="InterPro" id="IPR012218">
    <property type="entry name" value="Cyt_c_BACSU-c550-type"/>
</dbReference>